<keyword evidence="3" id="KW-1185">Reference proteome</keyword>
<dbReference type="OrthoDB" id="3682664at2759"/>
<dbReference type="PANTHER" id="PTHR36195">
    <property type="entry name" value="DOMAIN PROTEIN, PUTATIVE (AFU_ORTHOLOGUE AFUA_5G01990)-RELATED-RELATED"/>
    <property type="match status" value="1"/>
</dbReference>
<comment type="caution">
    <text evidence="2">The sequence shown here is derived from an EMBL/GenBank/DDBJ whole genome shotgun (WGS) entry which is preliminary data.</text>
</comment>
<feature type="signal peptide" evidence="1">
    <location>
        <begin position="1"/>
        <end position="22"/>
    </location>
</feature>
<accession>A0A9P4MVZ1</accession>
<keyword evidence="1" id="KW-0732">Signal</keyword>
<dbReference type="Proteomes" id="UP000799536">
    <property type="component" value="Unassembled WGS sequence"/>
</dbReference>
<protein>
    <submittedName>
        <fullName evidence="2">BYS1 domain protein</fullName>
    </submittedName>
</protein>
<evidence type="ECO:0000313" key="2">
    <source>
        <dbReference type="EMBL" id="KAF2204592.1"/>
    </source>
</evidence>
<gene>
    <name evidence="2" type="ORF">GQ43DRAFT_147432</name>
</gene>
<organism evidence="2 3">
    <name type="scientific">Delitschia confertaspora ATCC 74209</name>
    <dbReference type="NCBI Taxonomy" id="1513339"/>
    <lineage>
        <taxon>Eukaryota</taxon>
        <taxon>Fungi</taxon>
        <taxon>Dikarya</taxon>
        <taxon>Ascomycota</taxon>
        <taxon>Pezizomycotina</taxon>
        <taxon>Dothideomycetes</taxon>
        <taxon>Pleosporomycetidae</taxon>
        <taxon>Pleosporales</taxon>
        <taxon>Delitschiaceae</taxon>
        <taxon>Delitschia</taxon>
    </lineage>
</organism>
<dbReference type="Pfam" id="PF04681">
    <property type="entry name" value="Bys1"/>
    <property type="match status" value="1"/>
</dbReference>
<dbReference type="EMBL" id="ML993873">
    <property type="protein sequence ID" value="KAF2204592.1"/>
    <property type="molecule type" value="Genomic_DNA"/>
</dbReference>
<proteinExistence type="predicted"/>
<dbReference type="AlphaFoldDB" id="A0A9P4MVZ1"/>
<evidence type="ECO:0000256" key="1">
    <source>
        <dbReference type="SAM" id="SignalP"/>
    </source>
</evidence>
<evidence type="ECO:0000313" key="3">
    <source>
        <dbReference type="Proteomes" id="UP000799536"/>
    </source>
</evidence>
<reference evidence="2" key="1">
    <citation type="journal article" date="2020" name="Stud. Mycol.">
        <title>101 Dothideomycetes genomes: a test case for predicting lifestyles and emergence of pathogens.</title>
        <authorList>
            <person name="Haridas S."/>
            <person name="Albert R."/>
            <person name="Binder M."/>
            <person name="Bloem J."/>
            <person name="Labutti K."/>
            <person name="Salamov A."/>
            <person name="Andreopoulos B."/>
            <person name="Baker S."/>
            <person name="Barry K."/>
            <person name="Bills G."/>
            <person name="Bluhm B."/>
            <person name="Cannon C."/>
            <person name="Castanera R."/>
            <person name="Culley D."/>
            <person name="Daum C."/>
            <person name="Ezra D."/>
            <person name="Gonzalez J."/>
            <person name="Henrissat B."/>
            <person name="Kuo A."/>
            <person name="Liang C."/>
            <person name="Lipzen A."/>
            <person name="Lutzoni F."/>
            <person name="Magnuson J."/>
            <person name="Mondo S."/>
            <person name="Nolan M."/>
            <person name="Ohm R."/>
            <person name="Pangilinan J."/>
            <person name="Park H.-J."/>
            <person name="Ramirez L."/>
            <person name="Alfaro M."/>
            <person name="Sun H."/>
            <person name="Tritt A."/>
            <person name="Yoshinaga Y."/>
            <person name="Zwiers L.-H."/>
            <person name="Turgeon B."/>
            <person name="Goodwin S."/>
            <person name="Spatafora J."/>
            <person name="Crous P."/>
            <person name="Grigoriev I."/>
        </authorList>
    </citation>
    <scope>NUCLEOTIDE SEQUENCE</scope>
    <source>
        <strain evidence="2">ATCC 74209</strain>
    </source>
</reference>
<feature type="chain" id="PRO_5040379449" evidence="1">
    <location>
        <begin position="23"/>
        <end position="158"/>
    </location>
</feature>
<name>A0A9P4MVZ1_9PLEO</name>
<sequence>MHFPSTAAALALLLTLTNTVSAYGNATVLNHCPFPTYLWSVASTASPQHNLSSTTGSYMEPLHTDPKTGGIAIKITTVANGLVSNAPQLNFAYALNEREGSVYYDLSSVFGDPFAGSKVEIKPKEGCAKITWEKGTRPEGSGTQACFDTAADLVLTLC</sequence>
<dbReference type="InterPro" id="IPR006771">
    <property type="entry name" value="CetA-like"/>
</dbReference>
<dbReference type="PANTHER" id="PTHR36195:SF4">
    <property type="entry name" value="DOMAIN PROTEIN, PUTATIVE (AFU_ORTHOLOGUE AFUA_5G01990)-RELATED"/>
    <property type="match status" value="1"/>
</dbReference>